<evidence type="ECO:0000256" key="4">
    <source>
        <dbReference type="ARBA" id="ARBA00007786"/>
    </source>
</evidence>
<dbReference type="PROSITE" id="PS00503">
    <property type="entry name" value="PECTINESTERASE_2"/>
    <property type="match status" value="1"/>
</dbReference>
<comment type="catalytic activity">
    <reaction evidence="9">
        <text>[(1-&gt;4)-alpha-D-galacturonosyl methyl ester](n) + n H2O = [(1-&gt;4)-alpha-D-galacturonosyl](n) + n methanol + n H(+)</text>
        <dbReference type="Rhea" id="RHEA:22380"/>
        <dbReference type="Rhea" id="RHEA-COMP:14570"/>
        <dbReference type="Rhea" id="RHEA-COMP:14573"/>
        <dbReference type="ChEBI" id="CHEBI:15377"/>
        <dbReference type="ChEBI" id="CHEBI:15378"/>
        <dbReference type="ChEBI" id="CHEBI:17790"/>
        <dbReference type="ChEBI" id="CHEBI:140522"/>
        <dbReference type="ChEBI" id="CHEBI:140523"/>
        <dbReference type="EC" id="3.1.1.11"/>
    </reaction>
</comment>
<sequence>MHNLNARSALSLALLLLLSLVSVLHSFQFPNASLSKTHLHLQTHLQVAQSTCQGTLYPKLCVSTLYSLPDLPSKSVPQIISSVITHAVSEVKSSSHNCNGLRDNLRNLDPLEQRALDDCLRLFDDTVYELDATVADLSGAEIGFRRYRDLQTLLSGAMTNLYTCLDGFAYSRGNVRERIQDRLFEISRHVSNSLAMLKNVPGLMKKAFEPEIFPEYGNVKNGFPSWLYSRERNLLEANVDETRFDLVVAEDGTGNFTTIGEAVNAAPNSSTSRIVIHIKAGAYFENVEVIRKKTNLMFVGDGIGKTIVKASRNVVDGWTTFQSATVAVAGTGFIAKGVTFENSAGASKHQAVALRNSADLSAFYKCSFVGYQDTLYVHSLRQFYRDCDIYGTVDFIFGNAAALFQNCNLYARKPLLNQKNMFTAQGRDDPNQSTGISILNCKVAAAGDLIPVKSSFKTYLGRPWKPYSRTVYLRSHMEDLIEPAGWLGWNGTLGLDTLYYREYMNGGPGSNTSARVRWPGFRVINNSAEASQFTAARFIQGYDWLNSTAIPFYLDLS</sequence>
<comment type="subcellular location">
    <subcellularLocation>
        <location evidence="1">Secreted</location>
        <location evidence="1">Cell wall</location>
    </subcellularLocation>
</comment>
<evidence type="ECO:0000256" key="8">
    <source>
        <dbReference type="PROSITE-ProRule" id="PRU10040"/>
    </source>
</evidence>
<proteinExistence type="inferred from homology"/>
<protein>
    <recommendedName>
        <fullName evidence="9">Pectinesterase</fullName>
        <ecNumber evidence="9">3.1.1.11</ecNumber>
    </recommendedName>
</protein>
<dbReference type="GO" id="GO:0004857">
    <property type="term" value="F:enzyme inhibitor activity"/>
    <property type="evidence" value="ECO:0007669"/>
    <property type="project" value="InterPro"/>
</dbReference>
<dbReference type="GO" id="GO:0045490">
    <property type="term" value="P:pectin catabolic process"/>
    <property type="evidence" value="ECO:0007669"/>
    <property type="project" value="UniProtKB-UniRule"/>
</dbReference>
<dbReference type="InterPro" id="IPR033131">
    <property type="entry name" value="Pectinesterase_Asp_AS"/>
</dbReference>
<organism evidence="11 12">
    <name type="scientific">Acacia crassicarpa</name>
    <name type="common">northern wattle</name>
    <dbReference type="NCBI Taxonomy" id="499986"/>
    <lineage>
        <taxon>Eukaryota</taxon>
        <taxon>Viridiplantae</taxon>
        <taxon>Streptophyta</taxon>
        <taxon>Embryophyta</taxon>
        <taxon>Tracheophyta</taxon>
        <taxon>Spermatophyta</taxon>
        <taxon>Magnoliopsida</taxon>
        <taxon>eudicotyledons</taxon>
        <taxon>Gunneridae</taxon>
        <taxon>Pentapetalae</taxon>
        <taxon>rosids</taxon>
        <taxon>fabids</taxon>
        <taxon>Fabales</taxon>
        <taxon>Fabaceae</taxon>
        <taxon>Caesalpinioideae</taxon>
        <taxon>mimosoid clade</taxon>
        <taxon>Acacieae</taxon>
        <taxon>Acacia</taxon>
    </lineage>
</organism>
<keyword evidence="5" id="KW-0964">Secreted</keyword>
<comment type="similarity">
    <text evidence="3">In the N-terminal section; belongs to the PMEI family.</text>
</comment>
<dbReference type="InterPro" id="IPR006501">
    <property type="entry name" value="Pectinesterase_inhib_dom"/>
</dbReference>
<keyword evidence="12" id="KW-1185">Reference proteome</keyword>
<feature type="signal peptide" evidence="9">
    <location>
        <begin position="1"/>
        <end position="26"/>
    </location>
</feature>
<keyword evidence="9" id="KW-0732">Signal</keyword>
<evidence type="ECO:0000313" key="11">
    <source>
        <dbReference type="EMBL" id="KAK4282524.1"/>
    </source>
</evidence>
<reference evidence="11" key="1">
    <citation type="submission" date="2023-10" db="EMBL/GenBank/DDBJ databases">
        <title>Chromosome-level genome of the transformable northern wattle, Acacia crassicarpa.</title>
        <authorList>
            <person name="Massaro I."/>
            <person name="Sinha N.R."/>
            <person name="Poethig S."/>
            <person name="Leichty A.R."/>
        </authorList>
    </citation>
    <scope>NUCLEOTIDE SEQUENCE</scope>
    <source>
        <strain evidence="11">Acra3RX</strain>
        <tissue evidence="11">Leaf</tissue>
    </source>
</reference>
<dbReference type="AlphaFoldDB" id="A0AAE1N4N2"/>
<dbReference type="PANTHER" id="PTHR31707">
    <property type="entry name" value="PECTINESTERASE"/>
    <property type="match status" value="1"/>
</dbReference>
<evidence type="ECO:0000256" key="3">
    <source>
        <dbReference type="ARBA" id="ARBA00006027"/>
    </source>
</evidence>
<evidence type="ECO:0000256" key="2">
    <source>
        <dbReference type="ARBA" id="ARBA00005184"/>
    </source>
</evidence>
<dbReference type="SMART" id="SM00856">
    <property type="entry name" value="PMEI"/>
    <property type="match status" value="1"/>
</dbReference>
<dbReference type="Gene3D" id="2.160.20.10">
    <property type="entry name" value="Single-stranded right-handed beta-helix, Pectin lyase-like"/>
    <property type="match status" value="1"/>
</dbReference>
<evidence type="ECO:0000256" key="6">
    <source>
        <dbReference type="ARBA" id="ARBA00022801"/>
    </source>
</evidence>
<dbReference type="CDD" id="cd15798">
    <property type="entry name" value="PMEI-like_3"/>
    <property type="match status" value="1"/>
</dbReference>
<evidence type="ECO:0000256" key="1">
    <source>
        <dbReference type="ARBA" id="ARBA00004191"/>
    </source>
</evidence>
<dbReference type="GO" id="GO:0042545">
    <property type="term" value="P:cell wall modification"/>
    <property type="evidence" value="ECO:0007669"/>
    <property type="project" value="UniProtKB-UniRule"/>
</dbReference>
<gene>
    <name evidence="11" type="ORF">QN277_013888</name>
</gene>
<comment type="caution">
    <text evidence="11">The sequence shown here is derived from an EMBL/GenBank/DDBJ whole genome shotgun (WGS) entry which is preliminary data.</text>
</comment>
<dbReference type="EMBL" id="JAWXYG010000002">
    <property type="protein sequence ID" value="KAK4282524.1"/>
    <property type="molecule type" value="Genomic_DNA"/>
</dbReference>
<keyword evidence="7 9" id="KW-0063">Aspartyl esterase</keyword>
<name>A0AAE1N4N2_9FABA</name>
<dbReference type="FunFam" id="2.160.20.10:FF:000001">
    <property type="entry name" value="Pectinesterase"/>
    <property type="match status" value="1"/>
</dbReference>
<accession>A0AAE1N4N2</accession>
<dbReference type="InterPro" id="IPR011050">
    <property type="entry name" value="Pectin_lyase_fold/virulence"/>
</dbReference>
<evidence type="ECO:0000256" key="9">
    <source>
        <dbReference type="RuleBase" id="RU000589"/>
    </source>
</evidence>
<dbReference type="EC" id="3.1.1.11" evidence="9"/>
<dbReference type="SUPFAM" id="SSF51126">
    <property type="entry name" value="Pectin lyase-like"/>
    <property type="match status" value="1"/>
</dbReference>
<feature type="chain" id="PRO_5041772126" description="Pectinesterase" evidence="9">
    <location>
        <begin position="27"/>
        <end position="557"/>
    </location>
</feature>
<dbReference type="SUPFAM" id="SSF101148">
    <property type="entry name" value="Plant invertase/pectin methylesterase inhibitor"/>
    <property type="match status" value="1"/>
</dbReference>
<dbReference type="NCBIfam" id="TIGR01614">
    <property type="entry name" value="PME_inhib"/>
    <property type="match status" value="1"/>
</dbReference>
<keyword evidence="6 9" id="KW-0378">Hydrolase</keyword>
<dbReference type="Gene3D" id="1.20.140.40">
    <property type="entry name" value="Invertase/pectin methylesterase inhibitor family protein"/>
    <property type="match status" value="1"/>
</dbReference>
<comment type="similarity">
    <text evidence="4">In the C-terminal section; belongs to the pectinesterase family.</text>
</comment>
<dbReference type="Pfam" id="PF04043">
    <property type="entry name" value="PMEI"/>
    <property type="match status" value="1"/>
</dbReference>
<dbReference type="GO" id="GO:0030599">
    <property type="term" value="F:pectinesterase activity"/>
    <property type="evidence" value="ECO:0007669"/>
    <property type="project" value="UniProtKB-UniRule"/>
</dbReference>
<dbReference type="InterPro" id="IPR035513">
    <property type="entry name" value="Invertase/methylesterase_inhib"/>
</dbReference>
<evidence type="ECO:0000256" key="7">
    <source>
        <dbReference type="ARBA" id="ARBA00023085"/>
    </source>
</evidence>
<feature type="domain" description="Pectinesterase inhibitor" evidence="10">
    <location>
        <begin position="43"/>
        <end position="196"/>
    </location>
</feature>
<dbReference type="Pfam" id="PF01095">
    <property type="entry name" value="Pectinesterase"/>
    <property type="match status" value="1"/>
</dbReference>
<evidence type="ECO:0000256" key="5">
    <source>
        <dbReference type="ARBA" id="ARBA00022512"/>
    </source>
</evidence>
<evidence type="ECO:0000313" key="12">
    <source>
        <dbReference type="Proteomes" id="UP001293593"/>
    </source>
</evidence>
<dbReference type="InterPro" id="IPR000070">
    <property type="entry name" value="Pectinesterase_cat"/>
</dbReference>
<comment type="pathway">
    <text evidence="2 9">Glycan metabolism; pectin degradation; 2-dehydro-3-deoxy-D-gluconate from pectin: step 1/5.</text>
</comment>
<evidence type="ECO:0000259" key="10">
    <source>
        <dbReference type="SMART" id="SM00856"/>
    </source>
</evidence>
<feature type="active site" evidence="8">
    <location>
        <position position="394"/>
    </location>
</feature>
<dbReference type="Proteomes" id="UP001293593">
    <property type="component" value="Unassembled WGS sequence"/>
</dbReference>
<dbReference type="InterPro" id="IPR012334">
    <property type="entry name" value="Pectin_lyas_fold"/>
</dbReference>
<keyword evidence="5" id="KW-0134">Cell wall</keyword>